<feature type="chain" id="PRO_5046008246" evidence="1">
    <location>
        <begin position="19"/>
        <end position="173"/>
    </location>
</feature>
<dbReference type="EMBL" id="JBHUEY010000001">
    <property type="protein sequence ID" value="MFD1783548.1"/>
    <property type="molecule type" value="Genomic_DNA"/>
</dbReference>
<protein>
    <submittedName>
        <fullName evidence="2">SRPBCC domain-containing protein</fullName>
    </submittedName>
</protein>
<proteinExistence type="predicted"/>
<reference evidence="3" key="1">
    <citation type="journal article" date="2019" name="Int. J. Syst. Evol. Microbiol.">
        <title>The Global Catalogue of Microorganisms (GCM) 10K type strain sequencing project: providing services to taxonomists for standard genome sequencing and annotation.</title>
        <authorList>
            <consortium name="The Broad Institute Genomics Platform"/>
            <consortium name="The Broad Institute Genome Sequencing Center for Infectious Disease"/>
            <person name="Wu L."/>
            <person name="Ma J."/>
        </authorList>
    </citation>
    <scope>NUCLEOTIDE SEQUENCE [LARGE SCALE GENOMIC DNA]</scope>
    <source>
        <strain evidence="3">DFY28</strain>
    </source>
</reference>
<organism evidence="2 3">
    <name type="scientific">Phenylobacterium terrae</name>
    <dbReference type="NCBI Taxonomy" id="2665495"/>
    <lineage>
        <taxon>Bacteria</taxon>
        <taxon>Pseudomonadati</taxon>
        <taxon>Pseudomonadota</taxon>
        <taxon>Alphaproteobacteria</taxon>
        <taxon>Caulobacterales</taxon>
        <taxon>Caulobacteraceae</taxon>
        <taxon>Phenylobacterium</taxon>
    </lineage>
</organism>
<accession>A0ABW4N1E0</accession>
<keyword evidence="3" id="KW-1185">Reference proteome</keyword>
<dbReference type="SUPFAM" id="SSF55961">
    <property type="entry name" value="Bet v1-like"/>
    <property type="match status" value="1"/>
</dbReference>
<dbReference type="Gene3D" id="3.30.530.20">
    <property type="match status" value="1"/>
</dbReference>
<dbReference type="InterPro" id="IPR019587">
    <property type="entry name" value="Polyketide_cyclase/dehydratase"/>
</dbReference>
<evidence type="ECO:0000256" key="1">
    <source>
        <dbReference type="SAM" id="SignalP"/>
    </source>
</evidence>
<keyword evidence="1" id="KW-0732">Signal</keyword>
<name>A0ABW4N1E0_9CAUL</name>
<feature type="signal peptide" evidence="1">
    <location>
        <begin position="1"/>
        <end position="18"/>
    </location>
</feature>
<evidence type="ECO:0000313" key="3">
    <source>
        <dbReference type="Proteomes" id="UP001597237"/>
    </source>
</evidence>
<comment type="caution">
    <text evidence="2">The sequence shown here is derived from an EMBL/GenBank/DDBJ whole genome shotgun (WGS) entry which is preliminary data.</text>
</comment>
<sequence length="173" mass="17952">MRTIIAAAALLAASPAGAEVVERSEGGFRTRHTVQVAAPPERVYQAIGEIGRWWDPEHTYSGKAENLTLELKPGGCFCETVGAGGVQHGVVVMALPGQALRLDAPLGPLQEEGVAAAFTLTIKPAEGGSEVVQTLHVGGARPKMAAAMSGPVDQVLGAALARFERYAETGKPD</sequence>
<dbReference type="RefSeq" id="WP_377283257.1">
    <property type="nucleotide sequence ID" value="NZ_JBHRSI010000008.1"/>
</dbReference>
<evidence type="ECO:0000313" key="2">
    <source>
        <dbReference type="EMBL" id="MFD1783548.1"/>
    </source>
</evidence>
<dbReference type="Pfam" id="PF10604">
    <property type="entry name" value="Polyketide_cyc2"/>
    <property type="match status" value="1"/>
</dbReference>
<dbReference type="Proteomes" id="UP001597237">
    <property type="component" value="Unassembled WGS sequence"/>
</dbReference>
<dbReference type="InterPro" id="IPR023393">
    <property type="entry name" value="START-like_dom_sf"/>
</dbReference>
<gene>
    <name evidence="2" type="ORF">ACFSC0_09105</name>
</gene>